<dbReference type="PANTHER" id="PTHR33116">
    <property type="entry name" value="REVERSE TRANSCRIPTASE ZINC-BINDING DOMAIN-CONTAINING PROTEIN-RELATED-RELATED"/>
    <property type="match status" value="1"/>
</dbReference>
<dbReference type="Pfam" id="PF13966">
    <property type="entry name" value="zf-RVT"/>
    <property type="match status" value="1"/>
</dbReference>
<organism evidence="1 2">
    <name type="scientific">Juglans regia</name>
    <name type="common">English walnut</name>
    <dbReference type="NCBI Taxonomy" id="51240"/>
    <lineage>
        <taxon>Eukaryota</taxon>
        <taxon>Viridiplantae</taxon>
        <taxon>Streptophyta</taxon>
        <taxon>Embryophyta</taxon>
        <taxon>Tracheophyta</taxon>
        <taxon>Spermatophyta</taxon>
        <taxon>Magnoliopsida</taxon>
        <taxon>eudicotyledons</taxon>
        <taxon>Gunneridae</taxon>
        <taxon>Pentapetalae</taxon>
        <taxon>rosids</taxon>
        <taxon>fabids</taxon>
        <taxon>Fagales</taxon>
        <taxon>Juglandaceae</taxon>
        <taxon>Juglans</taxon>
    </lineage>
</organism>
<keyword evidence="1" id="KW-1185">Reference proteome</keyword>
<protein>
    <submittedName>
        <fullName evidence="2">Uncharacterized protein LOC108998396</fullName>
    </submittedName>
</protein>
<dbReference type="PANTHER" id="PTHR33116:SF80">
    <property type="entry name" value="REVERSE TRANSCRIPTASE ZINC-BINDING DOMAIN-CONTAINING PROTEIN"/>
    <property type="match status" value="1"/>
</dbReference>
<evidence type="ECO:0000313" key="1">
    <source>
        <dbReference type="Proteomes" id="UP000235220"/>
    </source>
</evidence>
<dbReference type="AlphaFoldDB" id="A0A2I4FFR7"/>
<sequence>MDMEGHLEAGQSWTELYIMRLFWRFFQILAMSMEKESSGHNPVIIRFQREVCRYGPTPFRFQNMWCTHPDFRKCVVEAWRDDVQGSGLVRLAAKLKRTKLAIRYWNRQVFGRVDHMIKQLQERKEGLEVQLQGGYSSEIEEDFFLTKLELEAWEKREEIRIAQQAKKKWLVEGDNNTKLFHAFVNQRRKRSFISSLSLSDGEVLESPETVHEGDVRYFHAFLTGVGPNERANIGAIIFPVISEEEILVLCSAPTEVEEVLSRLIKKDFEEGKIGAFHHPRGVPLVSHLLYADDILIFANGKKRSIRRLIKTLKRYEDWSGQLISKEKSNLFLSRRIAYTRRRNLLQMIGFVEGVFPATYLGVPLVSGRLTARTLEPLNGKGKRKGCSWSNCCKPIYEGGLGIRDLVEVEKSLHMKFVWRMLTVDNLWTIFFKARYLKNGQHLREVNPNKGSRFWRSIMRFVPEVLDYVRCKIKEGKSSFWFDRWIASSLLCAQVQSVPNNKLQVRKCWDRDGWNVNMLLELLVEEKANVVMSSGLSCKEGIDIPIWEPSIDGKFNTASAWEVVRDHREENLMLKWFWNPLLPKRVSICMWKAWFACHPVDMCIQSVGIQLASRCNCCQNGKVKSLDHVLCSGSIAQEVWKKAGVALGINCMPTSTWKARIILWLNCARRASQYGMLVGLLLSLITWKLWGCRCKACMESIYESLSAVWREVKYWLRAISENMNGGAPPSRTDIQVLRALDIPT</sequence>
<dbReference type="InterPro" id="IPR026960">
    <property type="entry name" value="RVT-Znf"/>
</dbReference>
<dbReference type="KEGG" id="jre:108998396"/>
<accession>A0A2I4FFR7</accession>
<dbReference type="OrthoDB" id="1100040at2759"/>
<dbReference type="Proteomes" id="UP000235220">
    <property type="component" value="Chromosome 4"/>
</dbReference>
<dbReference type="RefSeq" id="XP_018830486.2">
    <property type="nucleotide sequence ID" value="XM_018974941.2"/>
</dbReference>
<evidence type="ECO:0000313" key="2">
    <source>
        <dbReference type="RefSeq" id="XP_018830486.2"/>
    </source>
</evidence>
<dbReference type="GeneID" id="108998396"/>
<reference evidence="2" key="1">
    <citation type="submission" date="2025-08" db="UniProtKB">
        <authorList>
            <consortium name="RefSeq"/>
        </authorList>
    </citation>
    <scope>IDENTIFICATION</scope>
    <source>
        <tissue evidence="2">Leaves</tissue>
    </source>
</reference>
<dbReference type="Gramene" id="Jr04_16060_p1">
    <property type="protein sequence ID" value="cds.Jr04_16060_p1"/>
    <property type="gene ID" value="Jr04_16060"/>
</dbReference>
<proteinExistence type="predicted"/>
<name>A0A2I4FFR7_JUGRE</name>
<gene>
    <name evidence="2" type="primary">LOC108998396</name>
</gene>